<name>A0A8H2M8W6_9FIRM</name>
<keyword evidence="4" id="KW-1185">Reference proteome</keyword>
<dbReference type="GO" id="GO:0008360">
    <property type="term" value="P:regulation of cell shape"/>
    <property type="evidence" value="ECO:0007669"/>
    <property type="project" value="UniProtKB-UniRule"/>
</dbReference>
<evidence type="ECO:0000313" key="3">
    <source>
        <dbReference type="EMBL" id="VFB16866.1"/>
    </source>
</evidence>
<sequence length="322" mass="35338">MKKKVCFIGGGSGISQILRGLKHQGYDLSAIVTMTDDGGGSGIIRSQWGLLPPGDLRNCLIALANTEPTMSRLINYRYKQGPLKGQNFGNLLIATMSDMYGSFEQAVEELSQVLKVSGQVLPVTLDKNHLVARFANGERCIGESAIPKVALKQKTHIDRMELFPGGAKMFYHCEKILLDADAIVLGPGSLYTSVIPNLLVDGMVKALKKSKAKKILLMNIMTQPGETDGYSLTDHIRALEAHSYPGLLDACLVNKTPLSETLRASYQGKNRAEQIFLEKEERKVLEKEGLVLVTGDFLDQSQGFARHKTSTVDRALKKFLLS</sequence>
<accession>A0A8H2M8W6</accession>
<evidence type="ECO:0000256" key="1">
    <source>
        <dbReference type="ARBA" id="ARBA00022490"/>
    </source>
</evidence>
<dbReference type="GO" id="GO:0043743">
    <property type="term" value="F:LPPG:FO 2-phospho-L-lactate transferase activity"/>
    <property type="evidence" value="ECO:0007669"/>
    <property type="project" value="InterPro"/>
</dbReference>
<dbReference type="Pfam" id="PF01933">
    <property type="entry name" value="CofD"/>
    <property type="match status" value="1"/>
</dbReference>
<dbReference type="Proteomes" id="UP000377798">
    <property type="component" value="Unassembled WGS sequence"/>
</dbReference>
<evidence type="ECO:0000256" key="2">
    <source>
        <dbReference type="HAMAP-Rule" id="MF_00973"/>
    </source>
</evidence>
<reference evidence="3 4" key="1">
    <citation type="submission" date="2019-02" db="EMBL/GenBank/DDBJ databases">
        <authorList>
            <consortium name="Pathogen Informatics"/>
        </authorList>
    </citation>
    <scope>NUCLEOTIDE SEQUENCE [LARGE SCALE GENOMIC DNA]</scope>
    <source>
        <strain evidence="3 4">3012STDY7089603</strain>
    </source>
</reference>
<dbReference type="NCBIfam" id="TIGR01826">
    <property type="entry name" value="CofD_related"/>
    <property type="match status" value="1"/>
</dbReference>
<dbReference type="GO" id="GO:0005737">
    <property type="term" value="C:cytoplasm"/>
    <property type="evidence" value="ECO:0007669"/>
    <property type="project" value="UniProtKB-SubCell"/>
</dbReference>
<comment type="similarity">
    <text evidence="2">Belongs to the gluconeogenesis factor family.</text>
</comment>
<keyword evidence="1 2" id="KW-0963">Cytoplasm</keyword>
<evidence type="ECO:0000313" key="4">
    <source>
        <dbReference type="Proteomes" id="UP000377798"/>
    </source>
</evidence>
<dbReference type="AlphaFoldDB" id="A0A8H2M8W6"/>
<dbReference type="InterPro" id="IPR002882">
    <property type="entry name" value="CofD"/>
</dbReference>
<dbReference type="HAMAP" id="MF_00973">
    <property type="entry name" value="Gluconeogen_factor"/>
    <property type="match status" value="1"/>
</dbReference>
<comment type="caution">
    <text evidence="3">The sequence shown here is derived from an EMBL/GenBank/DDBJ whole genome shotgun (WGS) entry which is preliminary data.</text>
</comment>
<dbReference type="InterPro" id="IPR010119">
    <property type="entry name" value="Gluconeogen_factor"/>
</dbReference>
<gene>
    <name evidence="3" type="ORF">NCTC13150_01439</name>
</gene>
<dbReference type="SUPFAM" id="SSF142338">
    <property type="entry name" value="CofD-like"/>
    <property type="match status" value="1"/>
</dbReference>
<dbReference type="CDD" id="cd07187">
    <property type="entry name" value="YvcK_like"/>
    <property type="match status" value="1"/>
</dbReference>
<dbReference type="EMBL" id="CAACYI010000001">
    <property type="protein sequence ID" value="VFB16866.1"/>
    <property type="molecule type" value="Genomic_DNA"/>
</dbReference>
<dbReference type="RefSeq" id="WP_131749532.1">
    <property type="nucleotide sequence ID" value="NZ_CAACYI010000001.1"/>
</dbReference>
<dbReference type="Gene3D" id="3.40.50.10680">
    <property type="entry name" value="CofD-like domains"/>
    <property type="match status" value="1"/>
</dbReference>
<dbReference type="PANTHER" id="PTHR30135">
    <property type="entry name" value="UNCHARACTERIZED PROTEIN YVCK-RELATED"/>
    <property type="match status" value="1"/>
</dbReference>
<dbReference type="InterPro" id="IPR038136">
    <property type="entry name" value="CofD-like_dom_sf"/>
</dbReference>
<dbReference type="PANTHER" id="PTHR30135:SF3">
    <property type="entry name" value="GLUCONEOGENESIS FACTOR-RELATED"/>
    <property type="match status" value="1"/>
</dbReference>
<proteinExistence type="inferred from homology"/>
<keyword evidence="3" id="KW-0808">Transferase</keyword>
<organism evidence="3 4">
    <name type="scientific">Urinicoccus massiliensis</name>
    <dbReference type="NCBI Taxonomy" id="1723382"/>
    <lineage>
        <taxon>Bacteria</taxon>
        <taxon>Bacillati</taxon>
        <taxon>Bacillota</taxon>
        <taxon>Tissierellia</taxon>
        <taxon>Tissierellales</taxon>
        <taxon>Peptoniphilaceae</taxon>
        <taxon>Urinicoccus</taxon>
    </lineage>
</organism>
<protein>
    <recommendedName>
        <fullName evidence="2">Putative gluconeogenesis factor</fullName>
    </recommendedName>
</protein>
<comment type="function">
    <text evidence="2">Required for morphogenesis under gluconeogenic growth conditions.</text>
</comment>
<comment type="subcellular location">
    <subcellularLocation>
        <location evidence="2">Cytoplasm</location>
    </subcellularLocation>
</comment>